<dbReference type="InterPro" id="IPR015943">
    <property type="entry name" value="WD40/YVTN_repeat-like_dom_sf"/>
</dbReference>
<feature type="repeat" description="WD" evidence="3">
    <location>
        <begin position="686"/>
        <end position="727"/>
    </location>
</feature>
<protein>
    <submittedName>
        <fullName evidence="6">WD40 repeat protein</fullName>
    </submittedName>
</protein>
<evidence type="ECO:0000259" key="5">
    <source>
        <dbReference type="Pfam" id="PF00931"/>
    </source>
</evidence>
<keyword evidence="1 3" id="KW-0853">WD repeat</keyword>
<dbReference type="InterPro" id="IPR001680">
    <property type="entry name" value="WD40_rpt"/>
</dbReference>
<feature type="repeat" description="WD" evidence="3">
    <location>
        <begin position="851"/>
        <end position="892"/>
    </location>
</feature>
<feature type="repeat" description="WD" evidence="3">
    <location>
        <begin position="809"/>
        <end position="850"/>
    </location>
</feature>
<dbReference type="SUPFAM" id="SSF50978">
    <property type="entry name" value="WD40 repeat-like"/>
    <property type="match status" value="1"/>
</dbReference>
<organism evidence="6 7">
    <name type="scientific">Kitasatospora paracochleata</name>
    <dbReference type="NCBI Taxonomy" id="58354"/>
    <lineage>
        <taxon>Bacteria</taxon>
        <taxon>Bacillati</taxon>
        <taxon>Actinomycetota</taxon>
        <taxon>Actinomycetes</taxon>
        <taxon>Kitasatosporales</taxon>
        <taxon>Streptomycetaceae</taxon>
        <taxon>Kitasatospora</taxon>
    </lineage>
</organism>
<comment type="caution">
    <text evidence="6">The sequence shown here is derived from an EMBL/GenBank/DDBJ whole genome shotgun (WGS) entry which is preliminary data.</text>
</comment>
<feature type="domain" description="NB-ARC" evidence="5">
    <location>
        <begin position="123"/>
        <end position="241"/>
    </location>
</feature>
<dbReference type="PRINTS" id="PR00320">
    <property type="entry name" value="GPROTEINBRPT"/>
</dbReference>
<feature type="repeat" description="WD" evidence="3">
    <location>
        <begin position="893"/>
        <end position="934"/>
    </location>
</feature>
<feature type="repeat" description="WD" evidence="3">
    <location>
        <begin position="1019"/>
        <end position="1060"/>
    </location>
</feature>
<dbReference type="Gene3D" id="1.10.10.10">
    <property type="entry name" value="Winged helix-like DNA-binding domain superfamily/Winged helix DNA-binding domain"/>
    <property type="match status" value="1"/>
</dbReference>
<dbReference type="SUPFAM" id="SSF50998">
    <property type="entry name" value="Quinoprotein alcohol dehydrogenase-like"/>
    <property type="match status" value="1"/>
</dbReference>
<dbReference type="EMBL" id="JAMZDX010000008">
    <property type="protein sequence ID" value="MCP2314158.1"/>
    <property type="molecule type" value="Genomic_DNA"/>
</dbReference>
<dbReference type="Pfam" id="PF00400">
    <property type="entry name" value="WD40"/>
    <property type="match status" value="11"/>
</dbReference>
<reference evidence="6 7" key="1">
    <citation type="submission" date="2022-06" db="EMBL/GenBank/DDBJ databases">
        <title>Sequencing the genomes of 1000 actinobacteria strains.</title>
        <authorList>
            <person name="Klenk H.-P."/>
        </authorList>
    </citation>
    <scope>NUCLEOTIDE SEQUENCE [LARGE SCALE GENOMIC DNA]</scope>
    <source>
        <strain evidence="6 7">DSM 41656</strain>
    </source>
</reference>
<dbReference type="InterPro" id="IPR027417">
    <property type="entry name" value="P-loop_NTPase"/>
</dbReference>
<dbReference type="RefSeq" id="WP_253804491.1">
    <property type="nucleotide sequence ID" value="NZ_JAMZDX010000008.1"/>
</dbReference>
<dbReference type="Gene3D" id="2.130.10.10">
    <property type="entry name" value="YVTN repeat-like/Quinoprotein amine dehydrogenase"/>
    <property type="match status" value="7"/>
</dbReference>
<feature type="repeat" description="WD" evidence="3">
    <location>
        <begin position="602"/>
        <end position="643"/>
    </location>
</feature>
<dbReference type="InterPro" id="IPR019775">
    <property type="entry name" value="WD40_repeat_CS"/>
</dbReference>
<evidence type="ECO:0000313" key="6">
    <source>
        <dbReference type="EMBL" id="MCP2314158.1"/>
    </source>
</evidence>
<dbReference type="PRINTS" id="PR00364">
    <property type="entry name" value="DISEASERSIST"/>
</dbReference>
<dbReference type="InterPro" id="IPR002182">
    <property type="entry name" value="NB-ARC"/>
</dbReference>
<feature type="repeat" description="WD" evidence="3">
    <location>
        <begin position="977"/>
        <end position="1018"/>
    </location>
</feature>
<dbReference type="InterPro" id="IPR036322">
    <property type="entry name" value="WD40_repeat_dom_sf"/>
</dbReference>
<feature type="repeat" description="WD" evidence="3">
    <location>
        <begin position="725"/>
        <end position="766"/>
    </location>
</feature>
<feature type="repeat" description="WD" evidence="3">
    <location>
        <begin position="1102"/>
        <end position="1144"/>
    </location>
</feature>
<dbReference type="PROSITE" id="PS50082">
    <property type="entry name" value="WD_REPEATS_2"/>
    <property type="match status" value="16"/>
</dbReference>
<dbReference type="Pfam" id="PF25173">
    <property type="entry name" value="Beta-prop_WDR3_1st"/>
    <property type="match status" value="1"/>
</dbReference>
<feature type="repeat" description="WD" evidence="3">
    <location>
        <begin position="644"/>
        <end position="685"/>
    </location>
</feature>
<sequence>MGEWAGRKAGPVPGQAVHRVGSGEERTPAERTAYPAGPTADPGVVIGRDASVTASGAGAFAALRIDTVNYNTTVVHRGAPVPAPGDVPPPPAPVVEPWLVERTELGEAVAAVLAAAGSAVALTTSLHGAGGFGKTRLARQVCADPRVREHFHRRVYTVTVGRDTRTPEQITGKVIKVIEELGERGLSFHTPEAAGTHLGRILEQLPQVLLMIDDVWESEQLRPFLHGAPNCVRLVTTRRPSTLDDTDARLIRVDRMTGPEARQVLLADLPHHRLPDALTGELLAAAGGWPLLLRLVNRLMVGYLRAGLPPEDAARFVLERLREAGPTTGDSKRPADPADSTQREKAVAATIEAALEWLGEAGRERFLELGVFAEDTAFPRTLVNGLWHTTAGLTAGQALDLLTELVDLSLLTAEPGSGGRYSLHDVLRDYLRRTLGPERLTRTHHALTSAAARGLPAAGPLVPGEPAPQHAWWEAPEEYVLDHAVAHLLAADLAGEAEALAGDLRWIERRLHQRGPNAPIADLTLIGTPDAIERAADLARTAHLLQPTQPAHSLTDVLISRLTDLPRWHNQAVAHAARRTRSRLVNHLPLPDQPPPALRRTLTGHTGRVAAVAVSPDGTWLATGSNDGSVRIWDTATGTPTAVLTGHTGWVYAVAVSPDGTRLATTGTDGTLRIWDTATGTPTAVLTSHTGSVEVVAFSPDGAWLATGSNDGSVRIWDTATGTPTTTHTGRVAAVAISPDGAWLATGGDDGSVRIWDTATGTPTTTLTGHTGRVPAVAFSPDGTRLATGDNKGSVRIWDPATGTPTAVLTGHTGWVYAVAVSPDGAWLATGSSDGSVRIWDTATSTPTAVLTGHTGSVEVVAFSPDGAWLATGGDDGSVRIWDTATGTPTTTLTGHTGRVPAVAFSPDGTRLATGDNKGSVRIWDPATGTPTAVLTGHTGWVYAVAVSPDGAWLATGSSDGSVRIWDTATSTPTAVLTGHTGSVEVVAFSPDGAWLATGGDDGSVRIWDTATGTPTTTLTGHTETVRAVAISPDGAWLATGGDDGSVRIWDTATGTPTTTLTGHTETVRAVAISPDGTWLATGGDDRSVRIWDPATGTHTDHTGHIGSVNAVAISPNGTWLATGASFDGSVRIWDPATGTPTTTLTGHTETVNAVAISPDGTLLATGGDDRTVRIWGTATGTQVGKPLTGHTDWVNAVAISPDGTWLATGSSDGSVRIWGPATGTSTLTGHTDRVNAVAISPDGTWLATGSSDGSVRIWDTTTWEPAAMMQTDTDLTACCWTPSDTALVVGSHSGLFHFRFHPGTG</sequence>
<feature type="repeat" description="WD" evidence="3">
    <location>
        <begin position="1228"/>
        <end position="1269"/>
    </location>
</feature>
<feature type="region of interest" description="Disordered" evidence="4">
    <location>
        <begin position="1"/>
        <end position="42"/>
    </location>
</feature>
<feature type="repeat" description="WD" evidence="3">
    <location>
        <begin position="767"/>
        <end position="808"/>
    </location>
</feature>
<evidence type="ECO:0000256" key="1">
    <source>
        <dbReference type="ARBA" id="ARBA00022574"/>
    </source>
</evidence>
<name>A0ABT1JAR7_9ACTN</name>
<evidence type="ECO:0000313" key="7">
    <source>
        <dbReference type="Proteomes" id="UP001206483"/>
    </source>
</evidence>
<evidence type="ECO:0000256" key="2">
    <source>
        <dbReference type="ARBA" id="ARBA00022737"/>
    </source>
</evidence>
<dbReference type="CDD" id="cd00200">
    <property type="entry name" value="WD40"/>
    <property type="match status" value="3"/>
</dbReference>
<dbReference type="InterPro" id="IPR011047">
    <property type="entry name" value="Quinoprotein_ADH-like_sf"/>
</dbReference>
<feature type="repeat" description="WD" evidence="3">
    <location>
        <begin position="1145"/>
        <end position="1186"/>
    </location>
</feature>
<evidence type="ECO:0000256" key="3">
    <source>
        <dbReference type="PROSITE-ProRule" id="PRU00221"/>
    </source>
</evidence>
<dbReference type="SMART" id="SM00320">
    <property type="entry name" value="WD40"/>
    <property type="match status" value="17"/>
</dbReference>
<dbReference type="InterPro" id="IPR036388">
    <property type="entry name" value="WH-like_DNA-bd_sf"/>
</dbReference>
<dbReference type="Gene3D" id="3.40.50.300">
    <property type="entry name" value="P-loop containing nucleotide triphosphate hydrolases"/>
    <property type="match status" value="1"/>
</dbReference>
<feature type="repeat" description="WD" evidence="3">
    <location>
        <begin position="935"/>
        <end position="976"/>
    </location>
</feature>
<dbReference type="SUPFAM" id="SSF52540">
    <property type="entry name" value="P-loop containing nucleoside triphosphate hydrolases"/>
    <property type="match status" value="1"/>
</dbReference>
<evidence type="ECO:0000256" key="4">
    <source>
        <dbReference type="SAM" id="MobiDB-lite"/>
    </source>
</evidence>
<dbReference type="Pfam" id="PF00931">
    <property type="entry name" value="NB-ARC"/>
    <property type="match status" value="1"/>
</dbReference>
<feature type="repeat" description="WD" evidence="3">
    <location>
        <begin position="1188"/>
        <end position="1229"/>
    </location>
</feature>
<keyword evidence="7" id="KW-1185">Reference proteome</keyword>
<feature type="repeat" description="WD" evidence="3">
    <location>
        <begin position="1061"/>
        <end position="1102"/>
    </location>
</feature>
<dbReference type="PANTHER" id="PTHR44129">
    <property type="entry name" value="WD REPEAT-CONTAINING PROTEIN POP1"/>
    <property type="match status" value="1"/>
</dbReference>
<dbReference type="InterPro" id="IPR020472">
    <property type="entry name" value="WD40_PAC1"/>
</dbReference>
<keyword evidence="2" id="KW-0677">Repeat</keyword>
<accession>A0ABT1JAR7</accession>
<dbReference type="PROSITE" id="PS00678">
    <property type="entry name" value="WD_REPEATS_1"/>
    <property type="match status" value="8"/>
</dbReference>
<dbReference type="Proteomes" id="UP001206483">
    <property type="component" value="Unassembled WGS sequence"/>
</dbReference>
<dbReference type="InterPro" id="IPR050349">
    <property type="entry name" value="WD_LIS1/nudF_dynein_reg"/>
</dbReference>
<gene>
    <name evidence="6" type="ORF">FHR36_007357</name>
</gene>
<dbReference type="PROSITE" id="PS50294">
    <property type="entry name" value="WD_REPEATS_REGION"/>
    <property type="match status" value="16"/>
</dbReference>
<proteinExistence type="predicted"/>